<dbReference type="PANTHER" id="PTHR12895:SF9">
    <property type="entry name" value="DYMECLIN"/>
    <property type="match status" value="1"/>
</dbReference>
<dbReference type="PANTHER" id="PTHR12895">
    <property type="entry name" value="DYMECLIN"/>
    <property type="match status" value="1"/>
</dbReference>
<dbReference type="EMBL" id="JBBWWQ010000001">
    <property type="protein sequence ID" value="KAK8957881.1"/>
    <property type="molecule type" value="Genomic_DNA"/>
</dbReference>
<gene>
    <name evidence="5" type="ORF">KSP39_PZI000528</name>
</gene>
<dbReference type="GO" id="GO:0005794">
    <property type="term" value="C:Golgi apparatus"/>
    <property type="evidence" value="ECO:0007669"/>
    <property type="project" value="TreeGrafter"/>
</dbReference>
<reference evidence="5 6" key="1">
    <citation type="journal article" date="2022" name="Nat. Plants">
        <title>Genomes of leafy and leafless Platanthera orchids illuminate the evolution of mycoheterotrophy.</title>
        <authorList>
            <person name="Li M.H."/>
            <person name="Liu K.W."/>
            <person name="Li Z."/>
            <person name="Lu H.C."/>
            <person name="Ye Q.L."/>
            <person name="Zhang D."/>
            <person name="Wang J.Y."/>
            <person name="Li Y.F."/>
            <person name="Zhong Z.M."/>
            <person name="Liu X."/>
            <person name="Yu X."/>
            <person name="Liu D.K."/>
            <person name="Tu X.D."/>
            <person name="Liu B."/>
            <person name="Hao Y."/>
            <person name="Liao X.Y."/>
            <person name="Jiang Y.T."/>
            <person name="Sun W.H."/>
            <person name="Chen J."/>
            <person name="Chen Y.Q."/>
            <person name="Ai Y."/>
            <person name="Zhai J.W."/>
            <person name="Wu S.S."/>
            <person name="Zhou Z."/>
            <person name="Hsiao Y.Y."/>
            <person name="Wu W.L."/>
            <person name="Chen Y.Y."/>
            <person name="Lin Y.F."/>
            <person name="Hsu J.L."/>
            <person name="Li C.Y."/>
            <person name="Wang Z.W."/>
            <person name="Zhao X."/>
            <person name="Zhong W.Y."/>
            <person name="Ma X.K."/>
            <person name="Ma L."/>
            <person name="Huang J."/>
            <person name="Chen G.Z."/>
            <person name="Huang M.Z."/>
            <person name="Huang L."/>
            <person name="Peng D.H."/>
            <person name="Luo Y.B."/>
            <person name="Zou S.Q."/>
            <person name="Chen S.P."/>
            <person name="Lan S."/>
            <person name="Tsai W.C."/>
            <person name="Van de Peer Y."/>
            <person name="Liu Z.J."/>
        </authorList>
    </citation>
    <scope>NUCLEOTIDE SEQUENCE [LARGE SCALE GENOMIC DNA]</scope>
    <source>
        <strain evidence="5">Lor287</strain>
    </source>
</reference>
<proteinExistence type="inferred from homology"/>
<dbReference type="AlphaFoldDB" id="A0AAP0C5I9"/>
<sequence>MAPHVIRLSSYASQRVVSLFDMLSRKYAKLAELKNDKILNASVLQIGGTIADDMSTDLHIYTDFLRIVLEILNAILTYALPQNPEVVYAIMHRQEVFQPFKNHPRFHELLENVFTVLDFFNSRMDTHQVDGEWSVNMVLEVIIINCRSWRGERMKIFTQLRFTYEQESHPEEFFIPYVWRLILGYSFSFNADAINLFPVDIPAVDMPAGE</sequence>
<comment type="similarity">
    <text evidence="1">Belongs to the dymeclin family.</text>
</comment>
<dbReference type="InterPro" id="IPR019142">
    <property type="entry name" value="Dymeclin"/>
</dbReference>
<dbReference type="Proteomes" id="UP001418222">
    <property type="component" value="Unassembled WGS sequence"/>
</dbReference>
<evidence type="ECO:0000256" key="4">
    <source>
        <dbReference type="ARBA" id="ARBA00023288"/>
    </source>
</evidence>
<accession>A0AAP0C5I9</accession>
<comment type="caution">
    <text evidence="5">The sequence shown here is derived from an EMBL/GenBank/DDBJ whole genome shotgun (WGS) entry which is preliminary data.</text>
</comment>
<keyword evidence="4" id="KW-0449">Lipoprotein</keyword>
<evidence type="ECO:0000313" key="6">
    <source>
        <dbReference type="Proteomes" id="UP001418222"/>
    </source>
</evidence>
<evidence type="ECO:0000256" key="3">
    <source>
        <dbReference type="ARBA" id="ARBA00022707"/>
    </source>
</evidence>
<evidence type="ECO:0000256" key="2">
    <source>
        <dbReference type="ARBA" id="ARBA00015736"/>
    </source>
</evidence>
<protein>
    <recommendedName>
        <fullName evidence="2">Dymeclin</fullName>
    </recommendedName>
</protein>
<organism evidence="5 6">
    <name type="scientific">Platanthera zijinensis</name>
    <dbReference type="NCBI Taxonomy" id="2320716"/>
    <lineage>
        <taxon>Eukaryota</taxon>
        <taxon>Viridiplantae</taxon>
        <taxon>Streptophyta</taxon>
        <taxon>Embryophyta</taxon>
        <taxon>Tracheophyta</taxon>
        <taxon>Spermatophyta</taxon>
        <taxon>Magnoliopsida</taxon>
        <taxon>Liliopsida</taxon>
        <taxon>Asparagales</taxon>
        <taxon>Orchidaceae</taxon>
        <taxon>Orchidoideae</taxon>
        <taxon>Orchideae</taxon>
        <taxon>Orchidinae</taxon>
        <taxon>Platanthera</taxon>
    </lineage>
</organism>
<name>A0AAP0C5I9_9ASPA</name>
<evidence type="ECO:0000313" key="5">
    <source>
        <dbReference type="EMBL" id="KAK8957881.1"/>
    </source>
</evidence>
<dbReference type="Pfam" id="PF09742">
    <property type="entry name" value="Dymeclin"/>
    <property type="match status" value="1"/>
</dbReference>
<keyword evidence="6" id="KW-1185">Reference proteome</keyword>
<evidence type="ECO:0000256" key="1">
    <source>
        <dbReference type="ARBA" id="ARBA00010603"/>
    </source>
</evidence>
<dbReference type="GO" id="GO:0007030">
    <property type="term" value="P:Golgi organization"/>
    <property type="evidence" value="ECO:0007669"/>
    <property type="project" value="TreeGrafter"/>
</dbReference>
<keyword evidence="3" id="KW-0519">Myristate</keyword>